<evidence type="ECO:0000313" key="2">
    <source>
        <dbReference type="EMBL" id="AFI03472.1"/>
    </source>
</evidence>
<dbReference type="STRING" id="182217.HCW_00895"/>
<accession>I0EKK3</accession>
<dbReference type="Proteomes" id="UP000005010">
    <property type="component" value="Chromosome"/>
</dbReference>
<feature type="transmembrane region" description="Helical" evidence="1">
    <location>
        <begin position="129"/>
        <end position="153"/>
    </location>
</feature>
<dbReference type="EMBL" id="CP003479">
    <property type="protein sequence ID" value="AFI03472.1"/>
    <property type="molecule type" value="Genomic_DNA"/>
</dbReference>
<feature type="transmembrane region" description="Helical" evidence="1">
    <location>
        <begin position="159"/>
        <end position="177"/>
    </location>
</feature>
<reference evidence="3" key="1">
    <citation type="submission" date="2012-04" db="EMBL/GenBank/DDBJ databases">
        <title>Complete genome sequence of Helicobacter cetorum strain MIT 00-7128.</title>
        <authorList>
            <person name="Kersulyte D."/>
            <person name="Berg D.E."/>
        </authorList>
    </citation>
    <scope>NUCLEOTIDE SEQUENCE [LARGE SCALE GENOMIC DNA]</scope>
    <source>
        <strain evidence="3">MIT 00-7128</strain>
    </source>
</reference>
<dbReference type="KEGG" id="hce:HCW_00895"/>
<gene>
    <name evidence="2" type="ordered locus">HCW_00895</name>
</gene>
<keyword evidence="1" id="KW-1133">Transmembrane helix</keyword>
<keyword evidence="3" id="KW-1185">Reference proteome</keyword>
<feature type="transmembrane region" description="Helical" evidence="1">
    <location>
        <begin position="39"/>
        <end position="59"/>
    </location>
</feature>
<dbReference type="HOGENOM" id="CLU_131458_2_0_7"/>
<feature type="transmembrane region" description="Helical" evidence="1">
    <location>
        <begin position="65"/>
        <end position="86"/>
    </location>
</feature>
<proteinExistence type="predicted"/>
<protein>
    <submittedName>
        <fullName evidence="2">Uncharacterized protein</fullName>
    </submittedName>
</protein>
<sequence length="184" mass="21428">MDKTNNKPIDRQTILVEELNILQGVINRMSQHSLECKKWTLALATGVLSLNSISSSSFAIESLSYGYLCFLGVLLICFWFLDAYYLRFGRMFREQHKWLIENRPTTAQRMFEVLPRDDLLEKDPCRFNYLSIMFSVKGMAIYWILFLSLVGLIFYKMGAIGYLLPLLLLCCLLCKIFRSFCSKL</sequence>
<organism evidence="2 3">
    <name type="scientific">Helicobacter cetorum (strain ATCC BAA-429 / MIT 00-7128)</name>
    <dbReference type="NCBI Taxonomy" id="182217"/>
    <lineage>
        <taxon>Bacteria</taxon>
        <taxon>Pseudomonadati</taxon>
        <taxon>Campylobacterota</taxon>
        <taxon>Epsilonproteobacteria</taxon>
        <taxon>Campylobacterales</taxon>
        <taxon>Helicobacteraceae</taxon>
        <taxon>Helicobacter</taxon>
    </lineage>
</organism>
<dbReference type="PATRIC" id="fig|182217.3.peg.186"/>
<name>I0EKK3_HELC0</name>
<dbReference type="AlphaFoldDB" id="I0EKK3"/>
<keyword evidence="1" id="KW-0812">Transmembrane</keyword>
<evidence type="ECO:0000256" key="1">
    <source>
        <dbReference type="SAM" id="Phobius"/>
    </source>
</evidence>
<evidence type="ECO:0000313" key="3">
    <source>
        <dbReference type="Proteomes" id="UP000005010"/>
    </source>
</evidence>
<keyword evidence="1" id="KW-0472">Membrane</keyword>